<feature type="domain" description="Barstar (barnase inhibitor)" evidence="3">
    <location>
        <begin position="42"/>
        <end position="110"/>
    </location>
</feature>
<dbReference type="InterPro" id="IPR000468">
    <property type="entry name" value="Barstar"/>
</dbReference>
<dbReference type="AlphaFoldDB" id="A0A495XSE4"/>
<dbReference type="EMBL" id="RBXT01000001">
    <property type="protein sequence ID" value="RKT77430.1"/>
    <property type="molecule type" value="Genomic_DNA"/>
</dbReference>
<evidence type="ECO:0000256" key="1">
    <source>
        <dbReference type="ARBA" id="ARBA00006845"/>
    </source>
</evidence>
<name>A0A495XSE4_9MICO</name>
<sequence length="167" mass="18270">MTRRRPWVRGGLPFLRSGPLWRVHTKALPRLDEFVAQHGYRRIELDGRRMTSRDAAHAELKRAFELPEWCGANWDAFDDGLGHFVSAHDGELVAVVWLHADEAARLAPATAVEVGWALLLCTTGGMPSLPTRSTLHVDLDVFAVGDGPDFDGPDGDAPDAPAHDDGS</sequence>
<evidence type="ECO:0000259" key="3">
    <source>
        <dbReference type="Pfam" id="PF01337"/>
    </source>
</evidence>
<keyword evidence="5" id="KW-1185">Reference proteome</keyword>
<feature type="region of interest" description="Disordered" evidence="2">
    <location>
        <begin position="147"/>
        <end position="167"/>
    </location>
</feature>
<gene>
    <name evidence="4" type="ORF">DFJ68_0851</name>
</gene>
<dbReference type="Gene3D" id="3.30.370.10">
    <property type="entry name" value="Barstar-like"/>
    <property type="match status" value="1"/>
</dbReference>
<proteinExistence type="inferred from homology"/>
<accession>A0A495XSE4</accession>
<evidence type="ECO:0000313" key="4">
    <source>
        <dbReference type="EMBL" id="RKT77430.1"/>
    </source>
</evidence>
<organism evidence="4 5">
    <name type="scientific">Terracoccus luteus</name>
    <dbReference type="NCBI Taxonomy" id="53356"/>
    <lineage>
        <taxon>Bacteria</taxon>
        <taxon>Bacillati</taxon>
        <taxon>Actinomycetota</taxon>
        <taxon>Actinomycetes</taxon>
        <taxon>Micrococcales</taxon>
        <taxon>Intrasporangiaceae</taxon>
        <taxon>Terracoccus</taxon>
    </lineage>
</organism>
<evidence type="ECO:0000313" key="5">
    <source>
        <dbReference type="Proteomes" id="UP000278440"/>
    </source>
</evidence>
<dbReference type="InterPro" id="IPR035905">
    <property type="entry name" value="Barstar-like_sf"/>
</dbReference>
<comment type="similarity">
    <text evidence="1">Belongs to the barstar family.</text>
</comment>
<dbReference type="SUPFAM" id="SSF52038">
    <property type="entry name" value="Barstar-related"/>
    <property type="match status" value="1"/>
</dbReference>
<dbReference type="Proteomes" id="UP000278440">
    <property type="component" value="Unassembled WGS sequence"/>
</dbReference>
<reference evidence="4 5" key="1">
    <citation type="submission" date="2018-10" db="EMBL/GenBank/DDBJ databases">
        <title>Sequencing the genomes of 1000 actinobacteria strains.</title>
        <authorList>
            <person name="Klenk H.-P."/>
        </authorList>
    </citation>
    <scope>NUCLEOTIDE SEQUENCE [LARGE SCALE GENOMIC DNA]</scope>
    <source>
        <strain evidence="4 5">DSM 44267</strain>
    </source>
</reference>
<dbReference type="RefSeq" id="WP_121031300.1">
    <property type="nucleotide sequence ID" value="NZ_RBXT01000001.1"/>
</dbReference>
<comment type="caution">
    <text evidence="4">The sequence shown here is derived from an EMBL/GenBank/DDBJ whole genome shotgun (WGS) entry which is preliminary data.</text>
</comment>
<feature type="compositionally biased region" description="Acidic residues" evidence="2">
    <location>
        <begin position="148"/>
        <end position="157"/>
    </location>
</feature>
<protein>
    <submittedName>
        <fullName evidence="4">Barstar (Barnase inhibitor)</fullName>
    </submittedName>
</protein>
<dbReference type="Pfam" id="PF01337">
    <property type="entry name" value="Barstar"/>
    <property type="match status" value="1"/>
</dbReference>
<dbReference type="OrthoDB" id="5184890at2"/>
<evidence type="ECO:0000256" key="2">
    <source>
        <dbReference type="SAM" id="MobiDB-lite"/>
    </source>
</evidence>